<feature type="transmembrane region" description="Helical" evidence="1">
    <location>
        <begin position="40"/>
        <end position="57"/>
    </location>
</feature>
<evidence type="ECO:0000256" key="1">
    <source>
        <dbReference type="SAM" id="Phobius"/>
    </source>
</evidence>
<keyword evidence="2" id="KW-0282">Flagellum</keyword>
<keyword evidence="1" id="KW-0472">Membrane</keyword>
<gene>
    <name evidence="2" type="ORF">BAVI_08851</name>
</gene>
<evidence type="ECO:0000313" key="2">
    <source>
        <dbReference type="EMBL" id="ETI69195.1"/>
    </source>
</evidence>
<feature type="transmembrane region" description="Helical" evidence="1">
    <location>
        <begin position="258"/>
        <end position="275"/>
    </location>
</feature>
<dbReference type="RefSeq" id="WP_024027970.1">
    <property type="nucleotide sequence ID" value="NZ_ALAN01000058.1"/>
</dbReference>
<feature type="transmembrane region" description="Helical" evidence="1">
    <location>
        <begin position="226"/>
        <end position="251"/>
    </location>
</feature>
<organism evidence="2 3">
    <name type="scientific">Neobacillus vireti LMG 21834</name>
    <dbReference type="NCBI Taxonomy" id="1131730"/>
    <lineage>
        <taxon>Bacteria</taxon>
        <taxon>Bacillati</taxon>
        <taxon>Bacillota</taxon>
        <taxon>Bacilli</taxon>
        <taxon>Bacillales</taxon>
        <taxon>Bacillaceae</taxon>
        <taxon>Neobacillus</taxon>
    </lineage>
</organism>
<protein>
    <submittedName>
        <fullName evidence="2">Flagellar biosynthesis</fullName>
    </submittedName>
</protein>
<dbReference type="Proteomes" id="UP000018877">
    <property type="component" value="Unassembled WGS sequence"/>
</dbReference>
<keyword evidence="2" id="KW-0966">Cell projection</keyword>
<feature type="transmembrane region" description="Helical" evidence="1">
    <location>
        <begin position="16"/>
        <end position="34"/>
    </location>
</feature>
<proteinExistence type="predicted"/>
<keyword evidence="1" id="KW-1133">Transmembrane helix</keyword>
<keyword evidence="1" id="KW-0812">Transmembrane</keyword>
<feature type="transmembrane region" description="Helical" evidence="1">
    <location>
        <begin position="172"/>
        <end position="191"/>
    </location>
</feature>
<name>A0AB94IQ46_9BACI</name>
<feature type="transmembrane region" description="Helical" evidence="1">
    <location>
        <begin position="198"/>
        <end position="220"/>
    </location>
</feature>
<feature type="transmembrane region" description="Helical" evidence="1">
    <location>
        <begin position="69"/>
        <end position="90"/>
    </location>
</feature>
<keyword evidence="2" id="KW-0969">Cilium</keyword>
<keyword evidence="3" id="KW-1185">Reference proteome</keyword>
<feature type="transmembrane region" description="Helical" evidence="1">
    <location>
        <begin position="96"/>
        <end position="114"/>
    </location>
</feature>
<sequence>MQTKNKSSINKFNSKSNIKLIVLACIISSLNVIFLKSFSASLIIVVLESLILGYYFLKGDITNYLGCYLVFLTLSFEYEYIVGGAAFYGFKNFRILGLNLGIIFLLPIVIKLVFKKINVSKFTLKHPNLFLYVQLILIMSTTGVFIGLINFLTNDNNILSMNNSVVLFVGNVYQGALFPLLIILSFMYIVLFEENKIIVLVDYISAILIGSVFAMVISLVTNNMGYYGGVVTLLSPMVNAFITFLILFLLFRGRIKSSGIIFLAYLIGLYLLFIYNASGKLFLLTLFSLATTIPILVKQKKIKATVVLIMMLPVVGIGVFLLFNTLMKDNLLFTIKLDQAIKMLNLFDPNWFNNMPSSPKIRISEFINIIIEYAEKPWYLLFGKGYLGTVRDHIETFNGSLGAFSDSQWVNGSFYAMHTSLNTLFLTHGLFGLVVLFSVVKLAWKKLIYSPLGTIGSIWFLVYYGYSITLSSFGLICLLIALYEIDNKGNILDN</sequence>
<feature type="transmembrane region" description="Helical" evidence="1">
    <location>
        <begin position="281"/>
        <end position="297"/>
    </location>
</feature>
<feature type="transmembrane region" description="Helical" evidence="1">
    <location>
        <begin position="424"/>
        <end position="444"/>
    </location>
</feature>
<dbReference type="EMBL" id="ALAN01000058">
    <property type="protein sequence ID" value="ETI69195.1"/>
    <property type="molecule type" value="Genomic_DNA"/>
</dbReference>
<feature type="transmembrane region" description="Helical" evidence="1">
    <location>
        <begin position="304"/>
        <end position="323"/>
    </location>
</feature>
<reference evidence="2 3" key="1">
    <citation type="journal article" date="2014" name="Environ. Microbiol.">
        <title>The nitrate-ammonifying and nosZ-carrying bacterium Bacillus vireti is a potent source and sink for nitric and nitrous oxide under high nitrate conditions.</title>
        <authorList>
            <person name="Mania D."/>
            <person name="Heylen K."/>
            <person name="van Spanning R.J."/>
            <person name="Frostegard A."/>
        </authorList>
    </citation>
    <scope>NUCLEOTIDE SEQUENCE [LARGE SCALE GENOMIC DNA]</scope>
    <source>
        <strain evidence="2 3">LMG 21834</strain>
    </source>
</reference>
<feature type="transmembrane region" description="Helical" evidence="1">
    <location>
        <begin position="456"/>
        <end position="483"/>
    </location>
</feature>
<feature type="transmembrane region" description="Helical" evidence="1">
    <location>
        <begin position="129"/>
        <end position="152"/>
    </location>
</feature>
<comment type="caution">
    <text evidence="2">The sequence shown here is derived from an EMBL/GenBank/DDBJ whole genome shotgun (WGS) entry which is preliminary data.</text>
</comment>
<evidence type="ECO:0000313" key="3">
    <source>
        <dbReference type="Proteomes" id="UP000018877"/>
    </source>
</evidence>
<accession>A0AB94IQ46</accession>
<dbReference type="AlphaFoldDB" id="A0AB94IQ46"/>